<proteinExistence type="predicted"/>
<organism evidence="2 3">
    <name type="scientific">Candidatus Magnetobacterium casense</name>
    <dbReference type="NCBI Taxonomy" id="1455061"/>
    <lineage>
        <taxon>Bacteria</taxon>
        <taxon>Pseudomonadati</taxon>
        <taxon>Nitrospirota</taxon>
        <taxon>Thermodesulfovibrionia</taxon>
        <taxon>Thermodesulfovibrionales</taxon>
        <taxon>Candidatus Magnetobacteriaceae</taxon>
        <taxon>Candidatus Magnetobacterium</taxon>
    </lineage>
</organism>
<keyword evidence="1" id="KW-0812">Transmembrane</keyword>
<feature type="transmembrane region" description="Helical" evidence="1">
    <location>
        <begin position="27"/>
        <end position="55"/>
    </location>
</feature>
<comment type="caution">
    <text evidence="2">The sequence shown here is derived from an EMBL/GenBank/DDBJ whole genome shotgun (WGS) entry which is preliminary data.</text>
</comment>
<dbReference type="RefSeq" id="WP_218253629.1">
    <property type="nucleotide sequence ID" value="NZ_JABXWD010000415.1"/>
</dbReference>
<dbReference type="Proteomes" id="UP001196980">
    <property type="component" value="Unassembled WGS sequence"/>
</dbReference>
<evidence type="ECO:0000313" key="2">
    <source>
        <dbReference type="EMBL" id="MBV6343023.1"/>
    </source>
</evidence>
<keyword evidence="1" id="KW-0472">Membrane</keyword>
<keyword evidence="1" id="KW-1133">Transmembrane helix</keyword>
<keyword evidence="3" id="KW-1185">Reference proteome</keyword>
<gene>
    <name evidence="2" type="ORF">HWQ67_15695</name>
</gene>
<sequence length="131" mass="14809">MHKEIRETDVQWLAIGSWRHYFKHRDLSCAVSQLTAAMITIVIGAALVFIGLFSVPTEVDTPVPSHVIAMLAIGAVLVIIAIILYIMAAITERREEDRFVDYILDEWEDGGMHIPDSETVAEYLKNRELAR</sequence>
<reference evidence="2 3" key="1">
    <citation type="journal article" date="2020" name="J Geophys Res Biogeosci">
        <title>Magnetotaxis as an Adaptation to Enable Bacterial Shuttling of Microbial Sulfur and Sulfur Cycling Across Aquatic Oxic#Anoxic Interfaces.</title>
        <authorList>
            <person name="Li J."/>
            <person name="Liu P."/>
            <person name="Wang J."/>
            <person name="Roberts A.P."/>
            <person name="Pan Y."/>
        </authorList>
    </citation>
    <scope>NUCLEOTIDE SEQUENCE [LARGE SCALE GENOMIC DNA]</scope>
    <source>
        <strain evidence="2 3">MYR-1_YQ</strain>
    </source>
</reference>
<evidence type="ECO:0000313" key="3">
    <source>
        <dbReference type="Proteomes" id="UP001196980"/>
    </source>
</evidence>
<accession>A0ABS6S3N5</accession>
<name>A0ABS6S3N5_9BACT</name>
<feature type="transmembrane region" description="Helical" evidence="1">
    <location>
        <begin position="67"/>
        <end position="88"/>
    </location>
</feature>
<evidence type="ECO:0000256" key="1">
    <source>
        <dbReference type="SAM" id="Phobius"/>
    </source>
</evidence>
<dbReference type="EMBL" id="JABXWD010000415">
    <property type="protein sequence ID" value="MBV6343023.1"/>
    <property type="molecule type" value="Genomic_DNA"/>
</dbReference>
<protein>
    <submittedName>
        <fullName evidence="2">Uncharacterized protein</fullName>
    </submittedName>
</protein>